<proteinExistence type="predicted"/>
<dbReference type="AlphaFoldDB" id="A0AAD3Y8L8"/>
<name>A0AAD3Y8L8_NEPGR</name>
<evidence type="ECO:0000313" key="1">
    <source>
        <dbReference type="EMBL" id="GMH31529.1"/>
    </source>
</evidence>
<dbReference type="Gene3D" id="2.40.70.10">
    <property type="entry name" value="Acid Proteases"/>
    <property type="match status" value="1"/>
</dbReference>
<gene>
    <name evidence="1" type="ORF">Nepgr_033372</name>
</gene>
<keyword evidence="2" id="KW-1185">Reference proteome</keyword>
<evidence type="ECO:0000313" key="2">
    <source>
        <dbReference type="Proteomes" id="UP001279734"/>
    </source>
</evidence>
<organism evidence="1 2">
    <name type="scientific">Nepenthes gracilis</name>
    <name type="common">Slender pitcher plant</name>
    <dbReference type="NCBI Taxonomy" id="150966"/>
    <lineage>
        <taxon>Eukaryota</taxon>
        <taxon>Viridiplantae</taxon>
        <taxon>Streptophyta</taxon>
        <taxon>Embryophyta</taxon>
        <taxon>Tracheophyta</taxon>
        <taxon>Spermatophyta</taxon>
        <taxon>Magnoliopsida</taxon>
        <taxon>eudicotyledons</taxon>
        <taxon>Gunneridae</taxon>
        <taxon>Pentapetalae</taxon>
        <taxon>Caryophyllales</taxon>
        <taxon>Nepenthaceae</taxon>
        <taxon>Nepenthes</taxon>
    </lineage>
</organism>
<sequence length="121" mass="13940">MGRRRCEALMLPSRSPPVLKHLVIQDTGSDLIWTRCEPRSALVNLRSFLTHKNRLPSLPCLAGDSMVKIFRAHHAIKASNIHMERRRFHNRRVMGIETFTFRPSTELNVVFGCGEDNQGFR</sequence>
<dbReference type="Proteomes" id="UP001279734">
    <property type="component" value="Unassembled WGS sequence"/>
</dbReference>
<comment type="caution">
    <text evidence="1">The sequence shown here is derived from an EMBL/GenBank/DDBJ whole genome shotgun (WGS) entry which is preliminary data.</text>
</comment>
<accession>A0AAD3Y8L8</accession>
<dbReference type="InterPro" id="IPR021109">
    <property type="entry name" value="Peptidase_aspartic_dom_sf"/>
</dbReference>
<protein>
    <submittedName>
        <fullName evidence="1">Uncharacterized protein</fullName>
    </submittedName>
</protein>
<reference evidence="1" key="1">
    <citation type="submission" date="2023-05" db="EMBL/GenBank/DDBJ databases">
        <title>Nepenthes gracilis genome sequencing.</title>
        <authorList>
            <person name="Fukushima K."/>
        </authorList>
    </citation>
    <scope>NUCLEOTIDE SEQUENCE</scope>
    <source>
        <strain evidence="1">SING2019-196</strain>
    </source>
</reference>
<dbReference type="SUPFAM" id="SSF50630">
    <property type="entry name" value="Acid proteases"/>
    <property type="match status" value="1"/>
</dbReference>
<dbReference type="EMBL" id="BSYO01000040">
    <property type="protein sequence ID" value="GMH31529.1"/>
    <property type="molecule type" value="Genomic_DNA"/>
</dbReference>